<keyword evidence="3" id="KW-0472">Membrane</keyword>
<evidence type="ECO:0000313" key="6">
    <source>
        <dbReference type="Proteomes" id="UP000053477"/>
    </source>
</evidence>
<protein>
    <submittedName>
        <fullName evidence="5">NAD-P-binding protein</fullName>
    </submittedName>
</protein>
<keyword evidence="2" id="KW-0560">Oxidoreductase</keyword>
<dbReference type="InterPro" id="IPR036291">
    <property type="entry name" value="NAD(P)-bd_dom_sf"/>
</dbReference>
<dbReference type="InterPro" id="IPR002225">
    <property type="entry name" value="3Beta_OHSteriod_DH/Estase"/>
</dbReference>
<proteinExistence type="inferred from homology"/>
<comment type="similarity">
    <text evidence="1">Belongs to the 3-beta-HSD family.</text>
</comment>
<organism evidence="5 6">
    <name type="scientific">Schizopora paradoxa</name>
    <dbReference type="NCBI Taxonomy" id="27342"/>
    <lineage>
        <taxon>Eukaryota</taxon>
        <taxon>Fungi</taxon>
        <taxon>Dikarya</taxon>
        <taxon>Basidiomycota</taxon>
        <taxon>Agaricomycotina</taxon>
        <taxon>Agaricomycetes</taxon>
        <taxon>Hymenochaetales</taxon>
        <taxon>Schizoporaceae</taxon>
        <taxon>Schizopora</taxon>
    </lineage>
</organism>
<dbReference type="OrthoDB" id="10058185at2759"/>
<dbReference type="STRING" id="27342.A0A0H2RZY1"/>
<evidence type="ECO:0000259" key="4">
    <source>
        <dbReference type="Pfam" id="PF01073"/>
    </source>
</evidence>
<dbReference type="EMBL" id="KQ085902">
    <property type="protein sequence ID" value="KLO17650.1"/>
    <property type="molecule type" value="Genomic_DNA"/>
</dbReference>
<dbReference type="PANTHER" id="PTHR43245">
    <property type="entry name" value="BIFUNCTIONAL POLYMYXIN RESISTANCE PROTEIN ARNA"/>
    <property type="match status" value="1"/>
</dbReference>
<dbReference type="Gene3D" id="3.40.50.720">
    <property type="entry name" value="NAD(P)-binding Rossmann-like Domain"/>
    <property type="match status" value="1"/>
</dbReference>
<reference evidence="5 6" key="1">
    <citation type="submission" date="2015-04" db="EMBL/GenBank/DDBJ databases">
        <title>Complete genome sequence of Schizopora paradoxa KUC8140, a cosmopolitan wood degrader in East Asia.</title>
        <authorList>
            <consortium name="DOE Joint Genome Institute"/>
            <person name="Min B."/>
            <person name="Park H."/>
            <person name="Jang Y."/>
            <person name="Kim J.-J."/>
            <person name="Kim K.H."/>
            <person name="Pangilinan J."/>
            <person name="Lipzen A."/>
            <person name="Riley R."/>
            <person name="Grigoriev I.V."/>
            <person name="Spatafora J.W."/>
            <person name="Choi I.-G."/>
        </authorList>
    </citation>
    <scope>NUCLEOTIDE SEQUENCE [LARGE SCALE GENOMIC DNA]</scope>
    <source>
        <strain evidence="5 6">KUC8140</strain>
    </source>
</reference>
<dbReference type="InterPro" id="IPR050177">
    <property type="entry name" value="Lipid_A_modif_metabolic_enz"/>
</dbReference>
<dbReference type="PANTHER" id="PTHR43245:SF51">
    <property type="entry name" value="SHORT CHAIN DEHYDROGENASE_REDUCTASE FAMILY 42E, MEMBER 2"/>
    <property type="match status" value="1"/>
</dbReference>
<evidence type="ECO:0000313" key="5">
    <source>
        <dbReference type="EMBL" id="KLO17650.1"/>
    </source>
</evidence>
<dbReference type="GO" id="GO:0006694">
    <property type="term" value="P:steroid biosynthetic process"/>
    <property type="evidence" value="ECO:0007669"/>
    <property type="project" value="InterPro"/>
</dbReference>
<dbReference type="AlphaFoldDB" id="A0A0H2RZY1"/>
<gene>
    <name evidence="5" type="ORF">SCHPADRAFT_867760</name>
</gene>
<keyword evidence="6" id="KW-1185">Reference proteome</keyword>
<dbReference type="GO" id="GO:0016616">
    <property type="term" value="F:oxidoreductase activity, acting on the CH-OH group of donors, NAD or NADP as acceptor"/>
    <property type="evidence" value="ECO:0007669"/>
    <property type="project" value="InterPro"/>
</dbReference>
<feature type="domain" description="3-beta hydroxysteroid dehydrogenase/isomerase" evidence="4">
    <location>
        <begin position="245"/>
        <end position="371"/>
    </location>
</feature>
<sequence>MAMLSSILLSVVFLALFSWSYIYFNDEALKRIPKLVQDHRDHTWTTQEIQETATRMRENPIDIRKALPPRTGRRYIVTGGAGFLGGWIVVHLLVRGEDPRKIRVLDIRAPTRPDLTTGAAALVDFRIVDVSDAEAVRKAFSAPWPSSDDDNEEITVFHTAANIRFFEHVSFLLPLSSRVNVKGVQNVLDAAREIGVTVFVSTSSGSIGVGRLRLWRWPWEWFKGTLPNLAQELDDDIVVPLEHRKFFSNYAYSKRLGEALVRSADKLPTGPRTSSKSKVIRTGCLRPGNGVFGPGGDVLCGAYLVRRNNPSWIHHVVQNFIYVENCSLAHLCYEARLVESGSPTSQYPDIGGSAFTVTDSNPPPSYGDVYKALNLMTDGRTTFPHMSPTFMLTIGHVIELLYISRHLLERSSLSFLARFMPKINGDAINLQPSMFWLIMPHLIFSSQRASLPPSEGGLGYTGQWTTLEGLCKLVTVFEANGGKAEERQKMGGVSVSFGFGGSGLVKAERSVGKIVDEVENIERMSERVLN</sequence>
<name>A0A0H2RZY1_9AGAM</name>
<keyword evidence="3" id="KW-0812">Transmembrane</keyword>
<accession>A0A0H2RZY1</accession>
<dbReference type="InParanoid" id="A0A0H2RZY1"/>
<evidence type="ECO:0000256" key="2">
    <source>
        <dbReference type="ARBA" id="ARBA00023002"/>
    </source>
</evidence>
<dbReference type="Proteomes" id="UP000053477">
    <property type="component" value="Unassembled WGS sequence"/>
</dbReference>
<feature type="domain" description="3-beta hydroxysteroid dehydrogenase/isomerase" evidence="4">
    <location>
        <begin position="76"/>
        <end position="206"/>
    </location>
</feature>
<evidence type="ECO:0000256" key="3">
    <source>
        <dbReference type="SAM" id="Phobius"/>
    </source>
</evidence>
<keyword evidence="3" id="KW-1133">Transmembrane helix</keyword>
<feature type="transmembrane region" description="Helical" evidence="3">
    <location>
        <begin position="6"/>
        <end position="24"/>
    </location>
</feature>
<dbReference type="Pfam" id="PF01073">
    <property type="entry name" value="3Beta_HSD"/>
    <property type="match status" value="2"/>
</dbReference>
<dbReference type="SUPFAM" id="SSF51735">
    <property type="entry name" value="NAD(P)-binding Rossmann-fold domains"/>
    <property type="match status" value="1"/>
</dbReference>
<evidence type="ECO:0000256" key="1">
    <source>
        <dbReference type="ARBA" id="ARBA00009219"/>
    </source>
</evidence>
<feature type="transmembrane region" description="Helical" evidence="3">
    <location>
        <begin position="75"/>
        <end position="94"/>
    </location>
</feature>